<dbReference type="EMBL" id="JACHDD010000002">
    <property type="protein sequence ID" value="MBB5423247.1"/>
    <property type="molecule type" value="Genomic_DNA"/>
</dbReference>
<name>A0A7W8Q3S7_PARAM</name>
<dbReference type="AlphaFoldDB" id="A0A7W8Q3S7"/>
<evidence type="ECO:0000313" key="3">
    <source>
        <dbReference type="Proteomes" id="UP000592780"/>
    </source>
</evidence>
<gene>
    <name evidence="2" type="ORF">HDG40_001389</name>
</gene>
<feature type="region of interest" description="Disordered" evidence="1">
    <location>
        <begin position="81"/>
        <end position="108"/>
    </location>
</feature>
<protein>
    <submittedName>
        <fullName evidence="2">Uncharacterized protein</fullName>
    </submittedName>
</protein>
<proteinExistence type="predicted"/>
<sequence>MPLTQHGRTMYAADGLVIAAQSRELVVHTSPVFRAFFLAPARGQHPLVSRRWPSLSPGCAVCSGPQHRVVDFRALPIARTRPALRKQRNDAGSSRRASSLAPSSRPECPNPQRFAWPVEHFAERVKSRPARLGIFWPGLSLSR</sequence>
<dbReference type="Proteomes" id="UP000592780">
    <property type="component" value="Unassembled WGS sequence"/>
</dbReference>
<comment type="caution">
    <text evidence="2">The sequence shown here is derived from an EMBL/GenBank/DDBJ whole genome shotgun (WGS) entry which is preliminary data.</text>
</comment>
<evidence type="ECO:0000313" key="2">
    <source>
        <dbReference type="EMBL" id="MBB5423247.1"/>
    </source>
</evidence>
<feature type="compositionally biased region" description="Low complexity" evidence="1">
    <location>
        <begin position="94"/>
        <end position="106"/>
    </location>
</feature>
<organism evidence="2 3">
    <name type="scientific">Paraburkholderia atlantica</name>
    <dbReference type="NCBI Taxonomy" id="2654982"/>
    <lineage>
        <taxon>Bacteria</taxon>
        <taxon>Pseudomonadati</taxon>
        <taxon>Pseudomonadota</taxon>
        <taxon>Betaproteobacteria</taxon>
        <taxon>Burkholderiales</taxon>
        <taxon>Burkholderiaceae</taxon>
        <taxon>Paraburkholderia</taxon>
    </lineage>
</organism>
<reference evidence="2 3" key="1">
    <citation type="submission" date="2020-08" db="EMBL/GenBank/DDBJ databases">
        <title>Genomic Encyclopedia of Type Strains, Phase IV (KMG-V): Genome sequencing to study the core and pangenomes of soil and plant-associated prokaryotes.</title>
        <authorList>
            <person name="Whitman W."/>
        </authorList>
    </citation>
    <scope>NUCLEOTIDE SEQUENCE [LARGE SCALE GENOMIC DNA]</scope>
    <source>
        <strain evidence="2 3">JPY158</strain>
    </source>
</reference>
<accession>A0A7W8Q3S7</accession>
<keyword evidence="3" id="KW-1185">Reference proteome</keyword>
<evidence type="ECO:0000256" key="1">
    <source>
        <dbReference type="SAM" id="MobiDB-lite"/>
    </source>
</evidence>